<dbReference type="Pfam" id="PF00668">
    <property type="entry name" value="Condensation"/>
    <property type="match status" value="1"/>
</dbReference>
<dbReference type="Gene3D" id="3.30.559.10">
    <property type="entry name" value="Chloramphenicol acetyltransferase-like domain"/>
    <property type="match status" value="1"/>
</dbReference>
<organism evidence="3 4">
    <name type="scientific">Xanthomonas prunicola</name>
    <dbReference type="NCBI Taxonomy" id="2053930"/>
    <lineage>
        <taxon>Bacteria</taxon>
        <taxon>Pseudomonadati</taxon>
        <taxon>Pseudomonadota</taxon>
        <taxon>Gammaproteobacteria</taxon>
        <taxon>Lysobacterales</taxon>
        <taxon>Lysobacteraceae</taxon>
        <taxon>Xanthomonas</taxon>
    </lineage>
</organism>
<evidence type="ECO:0000313" key="3">
    <source>
        <dbReference type="EMBL" id="PKV10988.1"/>
    </source>
</evidence>
<feature type="compositionally biased region" description="Basic and acidic residues" evidence="1">
    <location>
        <begin position="30"/>
        <end position="42"/>
    </location>
</feature>
<reference evidence="3 4" key="1">
    <citation type="submission" date="2017-11" db="EMBL/GenBank/DDBJ databases">
        <title>Xanthomonas prunicola sp. nov., a novel pathogen that affects nectarine (Prunus persica var. nectarine) trees.</title>
        <authorList>
            <person name="Lopez M."/>
            <person name="Lopez-Soriano P."/>
            <person name="Garita-Cambronero J."/>
            <person name="Beltran C."/>
            <person name="Taghouti G."/>
            <person name="Portier P."/>
            <person name="Cubero J."/>
            <person name="Fischer-Le Saux M."/>
            <person name="Marco-Noales E."/>
        </authorList>
    </citation>
    <scope>NUCLEOTIDE SEQUENCE [LARGE SCALE GENOMIC DNA]</scope>
    <source>
        <strain evidence="3 4">CFBP8353</strain>
    </source>
</reference>
<evidence type="ECO:0000259" key="2">
    <source>
        <dbReference type="Pfam" id="PF00668"/>
    </source>
</evidence>
<feature type="domain" description="Condensation" evidence="2">
    <location>
        <begin position="78"/>
        <end position="365"/>
    </location>
</feature>
<protein>
    <recommendedName>
        <fullName evidence="2">Condensation domain-containing protein</fullName>
    </recommendedName>
</protein>
<dbReference type="EMBL" id="PHKV01000011">
    <property type="protein sequence ID" value="PKV10988.1"/>
    <property type="molecule type" value="Genomic_DNA"/>
</dbReference>
<dbReference type="GO" id="GO:0009366">
    <property type="term" value="C:enterobactin synthetase complex"/>
    <property type="evidence" value="ECO:0007669"/>
    <property type="project" value="TreeGrafter"/>
</dbReference>
<accession>A0A2N3REQ2</accession>
<evidence type="ECO:0000256" key="1">
    <source>
        <dbReference type="SAM" id="MobiDB-lite"/>
    </source>
</evidence>
<dbReference type="PANTHER" id="PTHR45527:SF1">
    <property type="entry name" value="FATTY ACID SYNTHASE"/>
    <property type="match status" value="1"/>
</dbReference>
<evidence type="ECO:0000313" key="4">
    <source>
        <dbReference type="Proteomes" id="UP000233720"/>
    </source>
</evidence>
<comment type="caution">
    <text evidence="3">The sequence shown here is derived from an EMBL/GenBank/DDBJ whole genome shotgun (WGS) entry which is preliminary data.</text>
</comment>
<gene>
    <name evidence="3" type="ORF">XpruCFBP8353_20165</name>
</gene>
<dbReference type="GO" id="GO:0009239">
    <property type="term" value="P:enterobactin biosynthetic process"/>
    <property type="evidence" value="ECO:0007669"/>
    <property type="project" value="TreeGrafter"/>
</dbReference>
<dbReference type="SUPFAM" id="SSF52777">
    <property type="entry name" value="CoA-dependent acyltransferases"/>
    <property type="match status" value="2"/>
</dbReference>
<dbReference type="GO" id="GO:0031177">
    <property type="term" value="F:phosphopantetheine binding"/>
    <property type="evidence" value="ECO:0007669"/>
    <property type="project" value="TreeGrafter"/>
</dbReference>
<feature type="region of interest" description="Disordered" evidence="1">
    <location>
        <begin position="1"/>
        <end position="46"/>
    </location>
</feature>
<dbReference type="GO" id="GO:0047527">
    <property type="term" value="F:2,3-dihydroxybenzoate-serine ligase activity"/>
    <property type="evidence" value="ECO:0007669"/>
    <property type="project" value="TreeGrafter"/>
</dbReference>
<dbReference type="AlphaFoldDB" id="A0A2N3REQ2"/>
<dbReference type="Proteomes" id="UP000233720">
    <property type="component" value="Unassembled WGS sequence"/>
</dbReference>
<dbReference type="GO" id="GO:0005829">
    <property type="term" value="C:cytosol"/>
    <property type="evidence" value="ECO:0007669"/>
    <property type="project" value="TreeGrafter"/>
</dbReference>
<dbReference type="InterPro" id="IPR001242">
    <property type="entry name" value="Condensation_dom"/>
</dbReference>
<dbReference type="InterPro" id="IPR023213">
    <property type="entry name" value="CAT-like_dom_sf"/>
</dbReference>
<dbReference type="Gene3D" id="3.30.559.30">
    <property type="entry name" value="Nonribosomal peptide synthetase, condensation domain"/>
    <property type="match status" value="1"/>
</dbReference>
<dbReference type="GO" id="GO:0043041">
    <property type="term" value="P:amino acid activation for nonribosomal peptide biosynthetic process"/>
    <property type="evidence" value="ECO:0007669"/>
    <property type="project" value="TreeGrafter"/>
</dbReference>
<dbReference type="PANTHER" id="PTHR45527">
    <property type="entry name" value="NONRIBOSOMAL PEPTIDE SYNTHETASE"/>
    <property type="match status" value="1"/>
</dbReference>
<sequence length="463" mass="51448">MQARGLQPMLPARPKWTPHDRARPFACPREPTDTSPPRERHPAPKHACGSALHLPHAGDCMSAVELALPPAQIALHALGSAQQGVWLGQLLAPDQPSYSIGCVMHFEGTLRRDVWEQAIAAAIARHDALRTVLVEGSPLPSQRVLEALSFSLPWHDYSDSGNGEHRAWEHIRQATARPFALYDQPLWDIQWLQVSATRGYCVYRCHHIIADGISMGMLARQVVDDYNQRLRGQTEQTPSPSYLRALDADQAYLGSSRYQRDLAFWRDRLQARPEPLFPSATAALGHQRSVQLSNELDTSLFLELSTLAERLGGSFTSLIVACLSSCLTRLGNRQTPIAMGLAVHNRRNARERAMFGMLSTQLPLSRRRGRSTSACRSRISVHGATRRSSAAAGTCCRCTTVTRTPRSAYSSAATARSIRSCWSSMSTRTGCPCRWPNRRCSRCGRCCQRCSPIRRRPSGAFRC</sequence>
<proteinExistence type="predicted"/>
<name>A0A2N3REQ2_9XANT</name>